<accession>A0ABR8NBS6</accession>
<sequence>MSLDEELRATLGLEAELRTAPPPDVTGLIHRGRARRRRRTLRRAGVAAVAVVAFAATAFGVVTLDPRADGELASNPSPSPRADLETRSEDGRATLAPGTYGMFVGHDAAGAPIGVDVTVGGPHWEHGDFPIVSEQGETTYAGFGVYQPRSLASGNGCETGPTLGPLARTRSGLAAQLADLPRSTVLLAPERARVVGLAAIHLRLRIEVDCPGYYRVAHATGGTRGITYSPPGLPHPDVVIDFWVIDVNGAVVVIDEWHNTDAPADVVAQARDARRSITFKG</sequence>
<dbReference type="Proteomes" id="UP000618818">
    <property type="component" value="Unassembled WGS sequence"/>
</dbReference>
<name>A0ABR8NBS6_9ACTN</name>
<protein>
    <submittedName>
        <fullName evidence="3">Uncharacterized protein</fullName>
    </submittedName>
</protein>
<reference evidence="3 4" key="1">
    <citation type="submission" date="2020-09" db="EMBL/GenBank/DDBJ databases">
        <title>novel species in genus Nocardioides.</title>
        <authorList>
            <person name="Zhang G."/>
        </authorList>
    </citation>
    <scope>NUCLEOTIDE SEQUENCE [LARGE SCALE GENOMIC DNA]</scope>
    <source>
        <strain evidence="3 4">KCTC 39551</strain>
    </source>
</reference>
<feature type="region of interest" description="Disordered" evidence="1">
    <location>
        <begin position="68"/>
        <end position="89"/>
    </location>
</feature>
<keyword evidence="2" id="KW-1133">Transmembrane helix</keyword>
<evidence type="ECO:0000256" key="2">
    <source>
        <dbReference type="SAM" id="Phobius"/>
    </source>
</evidence>
<gene>
    <name evidence="3" type="ORF">IEZ26_04635</name>
</gene>
<proteinExistence type="predicted"/>
<evidence type="ECO:0000313" key="3">
    <source>
        <dbReference type="EMBL" id="MBD3923899.1"/>
    </source>
</evidence>
<keyword evidence="2" id="KW-0472">Membrane</keyword>
<keyword evidence="4" id="KW-1185">Reference proteome</keyword>
<evidence type="ECO:0000256" key="1">
    <source>
        <dbReference type="SAM" id="MobiDB-lite"/>
    </source>
</evidence>
<evidence type="ECO:0000313" key="4">
    <source>
        <dbReference type="Proteomes" id="UP000618818"/>
    </source>
</evidence>
<feature type="transmembrane region" description="Helical" evidence="2">
    <location>
        <begin position="44"/>
        <end position="64"/>
    </location>
</feature>
<dbReference type="RefSeq" id="WP_191193726.1">
    <property type="nucleotide sequence ID" value="NZ_JACXYZ010000001.1"/>
</dbReference>
<dbReference type="EMBL" id="JACXYZ010000001">
    <property type="protein sequence ID" value="MBD3923899.1"/>
    <property type="molecule type" value="Genomic_DNA"/>
</dbReference>
<organism evidence="3 4">
    <name type="scientific">Nocardioides cavernae</name>
    <dbReference type="NCBI Taxonomy" id="1921566"/>
    <lineage>
        <taxon>Bacteria</taxon>
        <taxon>Bacillati</taxon>
        <taxon>Actinomycetota</taxon>
        <taxon>Actinomycetes</taxon>
        <taxon>Propionibacteriales</taxon>
        <taxon>Nocardioidaceae</taxon>
        <taxon>Nocardioides</taxon>
    </lineage>
</organism>
<comment type="caution">
    <text evidence="3">The sequence shown here is derived from an EMBL/GenBank/DDBJ whole genome shotgun (WGS) entry which is preliminary data.</text>
</comment>
<keyword evidence="2" id="KW-0812">Transmembrane</keyword>